<dbReference type="PANTHER" id="PTHR35008">
    <property type="entry name" value="BLL4482 PROTEIN-RELATED"/>
    <property type="match status" value="1"/>
</dbReference>
<dbReference type="Proteomes" id="UP001250932">
    <property type="component" value="Unassembled WGS sequence"/>
</dbReference>
<accession>A0ABU3KAR1</accession>
<proteinExistence type="predicted"/>
<keyword evidence="5" id="KW-0175">Coiled coil</keyword>
<dbReference type="Gene3D" id="1.10.760.10">
    <property type="entry name" value="Cytochrome c-like domain"/>
    <property type="match status" value="2"/>
</dbReference>
<keyword evidence="8" id="KW-1185">Reference proteome</keyword>
<feature type="coiled-coil region" evidence="5">
    <location>
        <begin position="151"/>
        <end position="182"/>
    </location>
</feature>
<dbReference type="PROSITE" id="PS51007">
    <property type="entry name" value="CYTC"/>
    <property type="match status" value="2"/>
</dbReference>
<evidence type="ECO:0000256" key="4">
    <source>
        <dbReference type="PROSITE-ProRule" id="PRU00433"/>
    </source>
</evidence>
<dbReference type="InterPro" id="IPR009056">
    <property type="entry name" value="Cyt_c-like_dom"/>
</dbReference>
<protein>
    <submittedName>
        <fullName evidence="7">C-type cytochrome</fullName>
    </submittedName>
</protein>
<organism evidence="7 8">
    <name type="scientific">Candidatus Nitronereus thalassa</name>
    <dbReference type="NCBI Taxonomy" id="3020898"/>
    <lineage>
        <taxon>Bacteria</taxon>
        <taxon>Pseudomonadati</taxon>
        <taxon>Nitrospirota</taxon>
        <taxon>Nitrospiria</taxon>
        <taxon>Nitrospirales</taxon>
        <taxon>Nitrospiraceae</taxon>
        <taxon>Candidatus Nitronereus</taxon>
    </lineage>
</organism>
<dbReference type="EMBL" id="JAQOUE010000001">
    <property type="protein sequence ID" value="MDT7043565.1"/>
    <property type="molecule type" value="Genomic_DNA"/>
</dbReference>
<evidence type="ECO:0000256" key="2">
    <source>
        <dbReference type="ARBA" id="ARBA00022723"/>
    </source>
</evidence>
<evidence type="ECO:0000256" key="3">
    <source>
        <dbReference type="ARBA" id="ARBA00023004"/>
    </source>
</evidence>
<feature type="domain" description="Cytochrome c" evidence="6">
    <location>
        <begin position="264"/>
        <end position="345"/>
    </location>
</feature>
<dbReference type="Pfam" id="PF00034">
    <property type="entry name" value="Cytochrom_C"/>
    <property type="match status" value="1"/>
</dbReference>
<evidence type="ECO:0000313" key="8">
    <source>
        <dbReference type="Proteomes" id="UP001250932"/>
    </source>
</evidence>
<sequence length="357" mass="39988">MKGEQGMHRVWIKGAIGVALGCAVISGCALLESEEAAKGRKLYNHYCMHCHGESGQQQEGFNWGRMPDPRPRDLSESSAMSTFSDQEIFNTISREMRDTSLQEVLDDENYFAVPTMPTFKYTLSEKEVWAIVGHVRTLHGGSLEFDVEGRGAQLESEFNAAKAEYDQAKKVMEEAVAKKEAEDAAKAEAAEAAAIAAGKDPDDIEEDYDEYEDEILLPEEEAFEVAEEKFEKAKAAFEGFSKRPKMAQIRRPDLTVSDDGERAKLEEEGKHLYSKKYGCHGCHSIGDEGGLVGPALDRAGFRLNDTWVYRWIRYPQGMKKHTRMPNLGFDDHDARAVTAYLETLRAPKPENPIPLPE</sequence>
<keyword evidence="1 4" id="KW-0349">Heme</keyword>
<keyword evidence="3 4" id="KW-0408">Iron</keyword>
<evidence type="ECO:0000256" key="1">
    <source>
        <dbReference type="ARBA" id="ARBA00022617"/>
    </source>
</evidence>
<dbReference type="InterPro" id="IPR036909">
    <property type="entry name" value="Cyt_c-like_dom_sf"/>
</dbReference>
<reference evidence="7 8" key="1">
    <citation type="journal article" date="2023" name="ISME J.">
        <title>Cultivation and genomic characterization of novel and ubiquitous marine nitrite-oxidizing bacteria from the Nitrospirales.</title>
        <authorList>
            <person name="Mueller A.J."/>
            <person name="Daebeler A."/>
            <person name="Herbold C.W."/>
            <person name="Kirkegaard R.H."/>
            <person name="Daims H."/>
        </authorList>
    </citation>
    <scope>NUCLEOTIDE SEQUENCE [LARGE SCALE GENOMIC DNA]</scope>
    <source>
        <strain evidence="7 8">EB</strain>
    </source>
</reference>
<comment type="caution">
    <text evidence="7">The sequence shown here is derived from an EMBL/GenBank/DDBJ whole genome shotgun (WGS) entry which is preliminary data.</text>
</comment>
<dbReference type="PROSITE" id="PS51257">
    <property type="entry name" value="PROKAR_LIPOPROTEIN"/>
    <property type="match status" value="1"/>
</dbReference>
<evidence type="ECO:0000259" key="6">
    <source>
        <dbReference type="PROSITE" id="PS51007"/>
    </source>
</evidence>
<dbReference type="Pfam" id="PF13442">
    <property type="entry name" value="Cytochrome_CBB3"/>
    <property type="match status" value="1"/>
</dbReference>
<name>A0ABU3KAR1_9BACT</name>
<dbReference type="PANTHER" id="PTHR35008:SF8">
    <property type="entry name" value="ALCOHOL DEHYDROGENASE CYTOCHROME C SUBUNIT"/>
    <property type="match status" value="1"/>
</dbReference>
<evidence type="ECO:0000313" key="7">
    <source>
        <dbReference type="EMBL" id="MDT7043565.1"/>
    </source>
</evidence>
<dbReference type="RefSeq" id="WP_313834131.1">
    <property type="nucleotide sequence ID" value="NZ_JAQOUE010000001.1"/>
</dbReference>
<gene>
    <name evidence="7" type="ORF">PPG34_14500</name>
</gene>
<dbReference type="InterPro" id="IPR051459">
    <property type="entry name" value="Cytochrome_c-type_DH"/>
</dbReference>
<feature type="domain" description="Cytochrome c" evidence="6">
    <location>
        <begin position="34"/>
        <end position="139"/>
    </location>
</feature>
<keyword evidence="2 4" id="KW-0479">Metal-binding</keyword>
<dbReference type="SUPFAM" id="SSF46626">
    <property type="entry name" value="Cytochrome c"/>
    <property type="match status" value="2"/>
</dbReference>
<evidence type="ECO:0000256" key="5">
    <source>
        <dbReference type="SAM" id="Coils"/>
    </source>
</evidence>